<accession>A0ABW9F441</accession>
<keyword evidence="3" id="KW-1185">Reference proteome</keyword>
<sequence length="130" mass="15024">MMNNFKLSKRSEQNLIDVHPDLIKIVHYALKISTVDFGIIEGLRSISRQKELFTSGASQTFNSRHLSGHAIDIVVYIDGKVSWEWQYYERLANTMKSAAKELKIPIEWGGDWKSLKDGPHFQLPFKEYPV</sequence>
<comment type="caution">
    <text evidence="2">The sequence shown here is derived from an EMBL/GenBank/DDBJ whole genome shotgun (WGS) entry which is preliminary data.</text>
</comment>
<dbReference type="CDD" id="cd14845">
    <property type="entry name" value="L-Ala-D-Glu_peptidase_like"/>
    <property type="match status" value="1"/>
</dbReference>
<evidence type="ECO:0000313" key="2">
    <source>
        <dbReference type="EMBL" id="MFM1348808.1"/>
    </source>
</evidence>
<dbReference type="InterPro" id="IPR009045">
    <property type="entry name" value="Zn_M74/Hedgehog-like"/>
</dbReference>
<dbReference type="Proteomes" id="UP001629523">
    <property type="component" value="Unassembled WGS sequence"/>
</dbReference>
<organism evidence="2 3">
    <name type="scientific">Yersinia proxima</name>
    <dbReference type="NCBI Taxonomy" id="2890316"/>
    <lineage>
        <taxon>Bacteria</taxon>
        <taxon>Pseudomonadati</taxon>
        <taxon>Pseudomonadota</taxon>
        <taxon>Gammaproteobacteria</taxon>
        <taxon>Enterobacterales</taxon>
        <taxon>Yersiniaceae</taxon>
        <taxon>Yersinia</taxon>
    </lineage>
</organism>
<dbReference type="InterPro" id="IPR039561">
    <property type="entry name" value="Peptidase_M15C"/>
</dbReference>
<dbReference type="SUPFAM" id="SSF55166">
    <property type="entry name" value="Hedgehog/DD-peptidase"/>
    <property type="match status" value="1"/>
</dbReference>
<feature type="domain" description="Peptidase M15C" evidence="1">
    <location>
        <begin position="58"/>
        <end position="123"/>
    </location>
</feature>
<dbReference type="Gene3D" id="3.30.1380.10">
    <property type="match status" value="1"/>
</dbReference>
<dbReference type="Pfam" id="PF13539">
    <property type="entry name" value="Peptidase_M15_4"/>
    <property type="match status" value="1"/>
</dbReference>
<evidence type="ECO:0000313" key="3">
    <source>
        <dbReference type="Proteomes" id="UP001629523"/>
    </source>
</evidence>
<reference evidence="2 3" key="1">
    <citation type="journal article" date="2024" name="Infect. Genet. Evol.">
        <title>Characteristics and comparative genome analysis of Yersinia enterocolitica and related species associated with human infections in Switzerland 2019-2023.</title>
        <authorList>
            <person name="Stevens M.J.A."/>
            <person name="Horlbog J.A."/>
            <person name="Diethelm A."/>
            <person name="Stephan R."/>
            <person name="Nuesch-Inderbinen M."/>
        </authorList>
    </citation>
    <scope>NUCLEOTIDE SEQUENCE [LARGE SCALE GENOMIC DNA]</scope>
    <source>
        <strain evidence="2 3">N20-0302</strain>
    </source>
</reference>
<evidence type="ECO:0000259" key="1">
    <source>
        <dbReference type="Pfam" id="PF13539"/>
    </source>
</evidence>
<proteinExistence type="predicted"/>
<protein>
    <submittedName>
        <fullName evidence="2">M15 family metallopeptidase</fullName>
    </submittedName>
</protein>
<gene>
    <name evidence="2" type="ORF">WFP14_19895</name>
</gene>
<dbReference type="RefSeq" id="WP_072081814.1">
    <property type="nucleotide sequence ID" value="NZ_CABHYW010000013.1"/>
</dbReference>
<name>A0ABW9F441_9GAMM</name>
<dbReference type="EMBL" id="JBBEST010000014">
    <property type="protein sequence ID" value="MFM1348808.1"/>
    <property type="molecule type" value="Genomic_DNA"/>
</dbReference>